<reference evidence="1" key="1">
    <citation type="submission" date="2020-05" db="EMBL/GenBank/DDBJ databases">
        <authorList>
            <person name="Chiriac C."/>
            <person name="Salcher M."/>
            <person name="Ghai R."/>
            <person name="Kavagutti S V."/>
        </authorList>
    </citation>
    <scope>NUCLEOTIDE SEQUENCE</scope>
</reference>
<organism evidence="1">
    <name type="scientific">freshwater metagenome</name>
    <dbReference type="NCBI Taxonomy" id="449393"/>
    <lineage>
        <taxon>unclassified sequences</taxon>
        <taxon>metagenomes</taxon>
        <taxon>ecological metagenomes</taxon>
    </lineage>
</organism>
<sequence>MPCDAGSVHVAPGSIAIRQIATSELGLVAHEAGGGVGAALPSSEPAATVTSVARPEPSRNVTIGMSSPHNIKKWGVANFSVARRFTQIWKNSAVFEPSWLSRGNISACTIPAPAVIH</sequence>
<proteinExistence type="predicted"/>
<accession>A0A6J7P234</accession>
<evidence type="ECO:0000313" key="1">
    <source>
        <dbReference type="EMBL" id="CAB4996942.1"/>
    </source>
</evidence>
<dbReference type="AlphaFoldDB" id="A0A6J7P234"/>
<name>A0A6J7P234_9ZZZZ</name>
<gene>
    <name evidence="1" type="ORF">UFOPK3954_01516</name>
</gene>
<protein>
    <submittedName>
        <fullName evidence="1">Unannotated protein</fullName>
    </submittedName>
</protein>
<dbReference type="EMBL" id="CAFBON010000162">
    <property type="protein sequence ID" value="CAB4996942.1"/>
    <property type="molecule type" value="Genomic_DNA"/>
</dbReference>